<dbReference type="InterPro" id="IPR056072">
    <property type="entry name" value="SNTX_MACPF/CDC-like_dom"/>
</dbReference>
<keyword evidence="2" id="KW-1185">Reference proteome</keyword>
<evidence type="ECO:0000313" key="2">
    <source>
        <dbReference type="Proteomes" id="UP000887578"/>
    </source>
</evidence>
<organism evidence="2 3">
    <name type="scientific">Panagrolaimus davidi</name>
    <dbReference type="NCBI Taxonomy" id="227884"/>
    <lineage>
        <taxon>Eukaryota</taxon>
        <taxon>Metazoa</taxon>
        <taxon>Ecdysozoa</taxon>
        <taxon>Nematoda</taxon>
        <taxon>Chromadorea</taxon>
        <taxon>Rhabditida</taxon>
        <taxon>Tylenchina</taxon>
        <taxon>Panagrolaimomorpha</taxon>
        <taxon>Panagrolaimoidea</taxon>
        <taxon>Panagrolaimidae</taxon>
        <taxon>Panagrolaimus</taxon>
    </lineage>
</organism>
<protein>
    <recommendedName>
        <fullName evidence="1">SNTX MACPF/CDC-like domain-containing protein</fullName>
    </recommendedName>
</protein>
<reference evidence="3" key="1">
    <citation type="submission" date="2022-11" db="UniProtKB">
        <authorList>
            <consortium name="WormBaseParasite"/>
        </authorList>
    </citation>
    <scope>IDENTIFICATION</scope>
</reference>
<dbReference type="Proteomes" id="UP000887578">
    <property type="component" value="Unplaced"/>
</dbReference>
<dbReference type="WBParaSite" id="PDA_v2.g636.t1">
    <property type="protein sequence ID" value="PDA_v2.g636.t1"/>
    <property type="gene ID" value="PDA_v2.g636"/>
</dbReference>
<evidence type="ECO:0000313" key="3">
    <source>
        <dbReference type="WBParaSite" id="PDA_v2.g636.t1"/>
    </source>
</evidence>
<sequence>MDETIWKQSLGRSVSLGDCYDATTEKFTGLNIFIKEIPNEVIRKQDITNQSWNYDFSNSTTSKLSMLNLDGELKLSLLCGMLPNISGSAKFIENKTTNKEEVRCTFALFTNTIEQRIEINDMALCDIYDKRIDSFKGTHVVTRLKWGSNAVAELFIENDEKIGKTEIAGAIKANLGKMALSDATIQGNIKHESFDLSKVTKIRWSVNADVISNTKTPKNAEEALNIIYHLPEQIKENGNGRPLEFCLLPLKELKESLGYASSNNTLFYKIESTAVLKVEQQFTEIESSRLDLLTLRDFMTTNIEFVTPNELKTLQS</sequence>
<name>A0A914QR43_9BILA</name>
<feature type="domain" description="SNTX MACPF/CDC-like" evidence="1">
    <location>
        <begin position="7"/>
        <end position="271"/>
    </location>
</feature>
<dbReference type="AlphaFoldDB" id="A0A914QR43"/>
<accession>A0A914QR43</accession>
<evidence type="ECO:0000259" key="1">
    <source>
        <dbReference type="Pfam" id="PF24674"/>
    </source>
</evidence>
<dbReference type="PANTHER" id="PTHR31594">
    <property type="entry name" value="AIG1-TYPE G DOMAIN-CONTAINING PROTEIN"/>
    <property type="match status" value="1"/>
</dbReference>
<dbReference type="Pfam" id="PF24674">
    <property type="entry name" value="MACPF_SNTX"/>
    <property type="match status" value="1"/>
</dbReference>
<dbReference type="PANTHER" id="PTHR31594:SF14">
    <property type="entry name" value="FIBRONECTIN TYPE-III DOMAIN-CONTAINING PROTEIN"/>
    <property type="match status" value="1"/>
</dbReference>
<dbReference type="InterPro" id="IPR052090">
    <property type="entry name" value="Cytolytic_pore-forming_toxin"/>
</dbReference>
<proteinExistence type="predicted"/>